<dbReference type="EMBL" id="VOQQ01000001">
    <property type="protein sequence ID" value="TXC63131.1"/>
    <property type="molecule type" value="Genomic_DNA"/>
</dbReference>
<organism evidence="2 3">
    <name type="scientific">Allosphingosinicella ginsenosidimutans</name>
    <dbReference type="NCBI Taxonomy" id="1176539"/>
    <lineage>
        <taxon>Bacteria</taxon>
        <taxon>Pseudomonadati</taxon>
        <taxon>Pseudomonadota</taxon>
        <taxon>Alphaproteobacteria</taxon>
        <taxon>Sphingomonadales</taxon>
        <taxon>Sphingomonadaceae</taxon>
        <taxon>Allosphingosinicella</taxon>
    </lineage>
</organism>
<evidence type="ECO:0000313" key="3">
    <source>
        <dbReference type="Proteomes" id="UP000321249"/>
    </source>
</evidence>
<protein>
    <submittedName>
        <fullName evidence="2">Uncharacterized protein</fullName>
    </submittedName>
</protein>
<reference evidence="2 3" key="1">
    <citation type="journal article" date="2015" name="J. Microbiol.">
        <title>Sphingosinicella ginsenosidimutans sp. nov., with ginsenoside converting activity.</title>
        <authorList>
            <person name="Kim J.K."/>
            <person name="Kang M.S."/>
            <person name="Park S.C."/>
            <person name="Kim K.M."/>
            <person name="Choi K."/>
            <person name="Yoon M.H."/>
            <person name="Im W.T."/>
        </authorList>
    </citation>
    <scope>NUCLEOTIDE SEQUENCE [LARGE SCALE GENOMIC DNA]</scope>
    <source>
        <strain evidence="2 3">BS-11</strain>
    </source>
</reference>
<feature type="compositionally biased region" description="Basic and acidic residues" evidence="1">
    <location>
        <begin position="8"/>
        <end position="21"/>
    </location>
</feature>
<gene>
    <name evidence="2" type="ORF">FRZ32_05345</name>
</gene>
<evidence type="ECO:0000313" key="2">
    <source>
        <dbReference type="EMBL" id="TXC63131.1"/>
    </source>
</evidence>
<accession>A0A5C6TT09</accession>
<sequence>MTAGRQGGSERGKRAGFDRRTGAATGSGSEAGDVHDGREDYDTDLEAGGIAPPRSDPSPKGH</sequence>
<dbReference type="RefSeq" id="WP_147042543.1">
    <property type="nucleotide sequence ID" value="NZ_BAABIR010000005.1"/>
</dbReference>
<dbReference type="Proteomes" id="UP000321249">
    <property type="component" value="Unassembled WGS sequence"/>
</dbReference>
<comment type="caution">
    <text evidence="2">The sequence shown here is derived from an EMBL/GenBank/DDBJ whole genome shotgun (WGS) entry which is preliminary data.</text>
</comment>
<proteinExistence type="predicted"/>
<keyword evidence="3" id="KW-1185">Reference proteome</keyword>
<dbReference type="AlphaFoldDB" id="A0A5C6TT09"/>
<evidence type="ECO:0000256" key="1">
    <source>
        <dbReference type="SAM" id="MobiDB-lite"/>
    </source>
</evidence>
<feature type="region of interest" description="Disordered" evidence="1">
    <location>
        <begin position="1"/>
        <end position="62"/>
    </location>
</feature>
<name>A0A5C6TT09_9SPHN</name>
<feature type="compositionally biased region" description="Low complexity" evidence="1">
    <location>
        <begin position="22"/>
        <end position="31"/>
    </location>
</feature>